<feature type="region of interest" description="Disordered" evidence="1">
    <location>
        <begin position="110"/>
        <end position="155"/>
    </location>
</feature>
<keyword evidence="2" id="KW-0472">Membrane</keyword>
<reference evidence="3" key="1">
    <citation type="submission" date="2021-01" db="EMBL/GenBank/DDBJ databases">
        <authorList>
            <person name="Kaushik A."/>
        </authorList>
    </citation>
    <scope>NUCLEOTIDE SEQUENCE</scope>
    <source>
        <strain evidence="3">Type strain: AG8-Rh-89/</strain>
    </source>
</reference>
<evidence type="ECO:0000256" key="1">
    <source>
        <dbReference type="SAM" id="MobiDB-lite"/>
    </source>
</evidence>
<comment type="caution">
    <text evidence="3">The sequence shown here is derived from an EMBL/GenBank/DDBJ whole genome shotgun (WGS) entry which is preliminary data.</text>
</comment>
<dbReference type="EMBL" id="CAJMWZ010000902">
    <property type="protein sequence ID" value="CAE6427842.1"/>
    <property type="molecule type" value="Genomic_DNA"/>
</dbReference>
<keyword evidence="2" id="KW-1133">Transmembrane helix</keyword>
<evidence type="ECO:0000313" key="3">
    <source>
        <dbReference type="EMBL" id="CAE6427842.1"/>
    </source>
</evidence>
<evidence type="ECO:0000313" key="4">
    <source>
        <dbReference type="Proteomes" id="UP000663850"/>
    </source>
</evidence>
<proteinExistence type="predicted"/>
<dbReference type="Proteomes" id="UP000663850">
    <property type="component" value="Unassembled WGS sequence"/>
</dbReference>
<feature type="compositionally biased region" description="Basic and acidic residues" evidence="1">
    <location>
        <begin position="145"/>
        <end position="155"/>
    </location>
</feature>
<protein>
    <submittedName>
        <fullName evidence="3">Uncharacterized protein</fullName>
    </submittedName>
</protein>
<sequence length="155" mass="16926">MRVERVCIGLAWCAQLVTIVLENVANPYGAFWSSWGAINLMSIISLIALTTHLLLPLFPSIWRILVIILLPERLRKPNSSDTSSEEPLLPAYSAHPTENLEVQILDESVAGPEDPLDFDSVAVQNHSDSSEGDWKGGYAISPAEDLERGDVGDSA</sequence>
<gene>
    <name evidence="3" type="ORF">RDB_LOCUS16573</name>
</gene>
<accession>A0A8H2XHX0</accession>
<organism evidence="3 4">
    <name type="scientific">Rhizoctonia solani</name>
    <dbReference type="NCBI Taxonomy" id="456999"/>
    <lineage>
        <taxon>Eukaryota</taxon>
        <taxon>Fungi</taxon>
        <taxon>Dikarya</taxon>
        <taxon>Basidiomycota</taxon>
        <taxon>Agaricomycotina</taxon>
        <taxon>Agaricomycetes</taxon>
        <taxon>Cantharellales</taxon>
        <taxon>Ceratobasidiaceae</taxon>
        <taxon>Rhizoctonia</taxon>
    </lineage>
</organism>
<name>A0A8H2XHX0_9AGAM</name>
<keyword evidence="2" id="KW-0812">Transmembrane</keyword>
<dbReference type="AlphaFoldDB" id="A0A8H2XHX0"/>
<feature type="transmembrane region" description="Helical" evidence="2">
    <location>
        <begin position="37"/>
        <end position="70"/>
    </location>
</feature>
<evidence type="ECO:0000256" key="2">
    <source>
        <dbReference type="SAM" id="Phobius"/>
    </source>
</evidence>
<feature type="region of interest" description="Disordered" evidence="1">
    <location>
        <begin position="76"/>
        <end position="95"/>
    </location>
</feature>